<protein>
    <submittedName>
        <fullName evidence="5">Interleukin-1 receptor type 2</fullName>
    </submittedName>
</protein>
<evidence type="ECO:0000313" key="6">
    <source>
        <dbReference type="Proteomes" id="UP001228049"/>
    </source>
</evidence>
<keyword evidence="4" id="KW-0732">Signal</keyword>
<keyword evidence="6" id="KW-1185">Reference proteome</keyword>
<evidence type="ECO:0000256" key="3">
    <source>
        <dbReference type="ARBA" id="ARBA00023319"/>
    </source>
</evidence>
<dbReference type="EMBL" id="JASDAP010000005">
    <property type="protein sequence ID" value="KAK1902699.1"/>
    <property type="molecule type" value="Genomic_DNA"/>
</dbReference>
<dbReference type="InterPro" id="IPR036179">
    <property type="entry name" value="Ig-like_dom_sf"/>
</dbReference>
<dbReference type="AlphaFoldDB" id="A0AAD9CN54"/>
<organism evidence="5 6">
    <name type="scientific">Dissostichus eleginoides</name>
    <name type="common">Patagonian toothfish</name>
    <name type="synonym">Dissostichus amissus</name>
    <dbReference type="NCBI Taxonomy" id="100907"/>
    <lineage>
        <taxon>Eukaryota</taxon>
        <taxon>Metazoa</taxon>
        <taxon>Chordata</taxon>
        <taxon>Craniata</taxon>
        <taxon>Vertebrata</taxon>
        <taxon>Euteleostomi</taxon>
        <taxon>Actinopterygii</taxon>
        <taxon>Neopterygii</taxon>
        <taxon>Teleostei</taxon>
        <taxon>Neoteleostei</taxon>
        <taxon>Acanthomorphata</taxon>
        <taxon>Eupercaria</taxon>
        <taxon>Perciformes</taxon>
        <taxon>Notothenioidei</taxon>
        <taxon>Nototheniidae</taxon>
        <taxon>Dissostichus</taxon>
    </lineage>
</organism>
<keyword evidence="1" id="KW-1015">Disulfide bond</keyword>
<accession>A0AAD9CN54</accession>
<dbReference type="SUPFAM" id="SSF48726">
    <property type="entry name" value="Immunoglobulin"/>
    <property type="match status" value="1"/>
</dbReference>
<feature type="signal peptide" evidence="4">
    <location>
        <begin position="1"/>
        <end position="22"/>
    </location>
</feature>
<keyword evidence="2" id="KW-0325">Glycoprotein</keyword>
<dbReference type="Proteomes" id="UP001228049">
    <property type="component" value="Unassembled WGS sequence"/>
</dbReference>
<evidence type="ECO:0000256" key="4">
    <source>
        <dbReference type="SAM" id="SignalP"/>
    </source>
</evidence>
<dbReference type="InterPro" id="IPR013783">
    <property type="entry name" value="Ig-like_fold"/>
</dbReference>
<dbReference type="PANTHER" id="PTHR11890">
    <property type="entry name" value="INTERLEUKIN-1 RECEPTOR FAMILY MEMBER"/>
    <property type="match status" value="1"/>
</dbReference>
<reference evidence="5" key="1">
    <citation type="submission" date="2023-04" db="EMBL/GenBank/DDBJ databases">
        <title>Chromosome-level genome of Chaenocephalus aceratus.</title>
        <authorList>
            <person name="Park H."/>
        </authorList>
    </citation>
    <scope>NUCLEOTIDE SEQUENCE</scope>
    <source>
        <strain evidence="5">DE</strain>
        <tissue evidence="5">Muscle</tissue>
    </source>
</reference>
<evidence type="ECO:0000313" key="5">
    <source>
        <dbReference type="EMBL" id="KAK1902699.1"/>
    </source>
</evidence>
<gene>
    <name evidence="5" type="ORF">KUDE01_005659</name>
</gene>
<keyword evidence="5" id="KW-0675">Receptor</keyword>
<sequence>MGKRSTLGSLLFFLGLSGICTAFEQENCTNYRLQFERVYSVPGEVAMLNSTLASYDVFNISAVPYNITWYDSKTRQEISNETGRTVVRGETLWFLNTRLDNDGEYVSVLRTPSGCYRQNTRLIVELPVPGKCGRPRKAGQTINKGVTEYLSCPLKEYISKLNSYNSTYSLMWYKVQQLLLGAGPAQMCQAGICFSQLEETSAL</sequence>
<dbReference type="PANTHER" id="PTHR11890:SF3">
    <property type="entry name" value="INTERLEUKIN-1 RECEPTOR TYPE 2"/>
    <property type="match status" value="1"/>
</dbReference>
<evidence type="ECO:0000256" key="1">
    <source>
        <dbReference type="ARBA" id="ARBA00023157"/>
    </source>
</evidence>
<evidence type="ECO:0000256" key="2">
    <source>
        <dbReference type="ARBA" id="ARBA00023180"/>
    </source>
</evidence>
<name>A0AAD9CN54_DISEL</name>
<proteinExistence type="predicted"/>
<keyword evidence="3" id="KW-0393">Immunoglobulin domain</keyword>
<dbReference type="Gene3D" id="2.60.40.10">
    <property type="entry name" value="Immunoglobulins"/>
    <property type="match status" value="1"/>
</dbReference>
<dbReference type="InterPro" id="IPR015621">
    <property type="entry name" value="IL-1_rcpt_fam"/>
</dbReference>
<feature type="chain" id="PRO_5041962459" evidence="4">
    <location>
        <begin position="23"/>
        <end position="203"/>
    </location>
</feature>
<comment type="caution">
    <text evidence="5">The sequence shown here is derived from an EMBL/GenBank/DDBJ whole genome shotgun (WGS) entry which is preliminary data.</text>
</comment>